<evidence type="ECO:0000259" key="2">
    <source>
        <dbReference type="Pfam" id="PF20442"/>
    </source>
</evidence>
<dbReference type="PANTHER" id="PTHR10046">
    <property type="entry name" value="ATP DEPENDENT LON PROTEASE FAMILY MEMBER"/>
    <property type="match status" value="1"/>
</dbReference>
<keyword evidence="4" id="KW-1185">Reference proteome</keyword>
<dbReference type="OrthoDB" id="5297084at2"/>
<feature type="domain" description="Lon proteolytic" evidence="1">
    <location>
        <begin position="518"/>
        <end position="680"/>
    </location>
</feature>
<dbReference type="Pfam" id="PF20442">
    <property type="entry name" value="BrxL_N"/>
    <property type="match status" value="1"/>
</dbReference>
<evidence type="ECO:0000259" key="1">
    <source>
        <dbReference type="Pfam" id="PF05362"/>
    </source>
</evidence>
<dbReference type="Gene3D" id="3.30.230.10">
    <property type="match status" value="1"/>
</dbReference>
<dbReference type="GO" id="GO:0005524">
    <property type="term" value="F:ATP binding"/>
    <property type="evidence" value="ECO:0007669"/>
    <property type="project" value="InterPro"/>
</dbReference>
<protein>
    <submittedName>
        <fullName evidence="3">ATP-dependent Lon protease</fullName>
    </submittedName>
</protein>
<evidence type="ECO:0000313" key="3">
    <source>
        <dbReference type="EMBL" id="KGR89573.1"/>
    </source>
</evidence>
<organism evidence="3 4">
    <name type="scientific">Ureibacillus massiliensis 4400831 = CIP 108448 = CCUG 49529</name>
    <dbReference type="NCBI Taxonomy" id="1211035"/>
    <lineage>
        <taxon>Bacteria</taxon>
        <taxon>Bacillati</taxon>
        <taxon>Bacillota</taxon>
        <taxon>Bacilli</taxon>
        <taxon>Bacillales</taxon>
        <taxon>Caryophanaceae</taxon>
        <taxon>Ureibacillus</taxon>
    </lineage>
</organism>
<dbReference type="NCBIfam" id="TIGR02653">
    <property type="entry name" value="Lon_rel_chp"/>
    <property type="match status" value="1"/>
</dbReference>
<dbReference type="Pfam" id="PF05362">
    <property type="entry name" value="Lon_C"/>
    <property type="match status" value="1"/>
</dbReference>
<proteinExistence type="predicted"/>
<dbReference type="NCBIfam" id="TIGR02688">
    <property type="entry name" value="BREX system Lon protease-like protein BrxL"/>
    <property type="match status" value="1"/>
</dbReference>
<dbReference type="AlphaFoldDB" id="A0A0A3J304"/>
<dbReference type="EMBL" id="JPVQ01000041">
    <property type="protein sequence ID" value="KGR89573.1"/>
    <property type="molecule type" value="Genomic_DNA"/>
</dbReference>
<dbReference type="InterPro" id="IPR013473">
    <property type="entry name" value="BrxL"/>
</dbReference>
<evidence type="ECO:0000313" key="4">
    <source>
        <dbReference type="Proteomes" id="UP000030595"/>
    </source>
</evidence>
<dbReference type="GO" id="GO:0004176">
    <property type="term" value="F:ATP-dependent peptidase activity"/>
    <property type="evidence" value="ECO:0007669"/>
    <property type="project" value="InterPro"/>
</dbReference>
<dbReference type="InterPro" id="IPR027065">
    <property type="entry name" value="Lon_Prtase"/>
</dbReference>
<dbReference type="InterPro" id="IPR014721">
    <property type="entry name" value="Ribsml_uS5_D2-typ_fold_subgr"/>
</dbReference>
<reference evidence="3 4" key="1">
    <citation type="submission" date="2014-02" db="EMBL/GenBank/DDBJ databases">
        <title>Draft genome sequence of Lysinibacillus massiliensis CCUG 49529.</title>
        <authorList>
            <person name="Zhang F."/>
            <person name="Wang G."/>
            <person name="Zhang L."/>
        </authorList>
    </citation>
    <scope>NUCLEOTIDE SEQUENCE [LARGE SCALE GENOMIC DNA]</scope>
    <source>
        <strain evidence="3 4">CCUG 49529</strain>
    </source>
</reference>
<dbReference type="Proteomes" id="UP000030595">
    <property type="component" value="Unassembled WGS sequence"/>
</dbReference>
<sequence>MVVLDDLDKKLLENFRGFVVKKDLVRSVKVGANVPMFVLEFLIANSCSTDDDEKIRIGMENVKKVLSEHYVNPEEGTLIQSKIRERGRFKIIDKISVELDSKKDIYWAKLQNINIKDGNISDNLVKQHEKMLMGGIWAIIDVEYDPNIRVGQNIFPFVITEIKPIQLSSFDNTRIINKRKEFTKSEWLDLLLRSCGYEPNAEGMTHRIKMLLLSRLLPMVESNFNFIELGPRSTGKSFVFKELTPYAVLISGGQGTVAKLFVHGSTGKVGAVGQWDAICFDEATDKIFKDRDAVPLMKDYMESGSFSRAGAGGEITGVASIILNGNINQPVETVLQTSHLFSPLSDEVRNDTAFLDRMHFYLPGWEMIKFAPQHFTSSFGFSTDYFSESLKSLRRVTYTDVVEKYYSLGSHLKQRDTKPVKKTVSGLIKLMHPDGEYTKDDVKEYLEIALEMRRRVKEQLKRIGGMEFWDTNFSYIDKETQEEFFVGLPEEKGSNLIESTPLSPGVCYTSTSDGENVALVRIETAVVAGTGKLNITGVNNTAVKENMKNTYQYIKANEATILSDKHSLKNYDITIQVTNLLGAGISSGIGSAVYVAIISALYKKNLKPGLAVLGNISIGGAIERVTNFADKVTMLSENGAKSVVVPMDNLNELSNVPPTVLGNTDVPFYQSNQMLMQKAIFVD</sequence>
<keyword evidence="3" id="KW-0378">Hydrolase</keyword>
<dbReference type="InterPro" id="IPR014061">
    <property type="entry name" value="BrxL-like"/>
</dbReference>
<dbReference type="eggNOG" id="COG4930">
    <property type="taxonomic scope" value="Bacteria"/>
</dbReference>
<dbReference type="Pfam" id="PF13337">
    <property type="entry name" value="BrxL_ATPase"/>
    <property type="match status" value="1"/>
</dbReference>
<dbReference type="SUPFAM" id="SSF54211">
    <property type="entry name" value="Ribosomal protein S5 domain 2-like"/>
    <property type="match status" value="1"/>
</dbReference>
<feature type="domain" description="BREX system Lon protease-like BrxL N-terminal" evidence="2">
    <location>
        <begin position="14"/>
        <end position="144"/>
    </location>
</feature>
<comment type="caution">
    <text evidence="3">The sequence shown here is derived from an EMBL/GenBank/DDBJ whole genome shotgun (WGS) entry which is preliminary data.</text>
</comment>
<dbReference type="InterPro" id="IPR046838">
    <property type="entry name" value="BrxL_N"/>
</dbReference>
<dbReference type="InterPro" id="IPR020568">
    <property type="entry name" value="Ribosomal_Su5_D2-typ_SF"/>
</dbReference>
<dbReference type="GO" id="GO:0006508">
    <property type="term" value="P:proteolysis"/>
    <property type="evidence" value="ECO:0007669"/>
    <property type="project" value="UniProtKB-KW"/>
</dbReference>
<keyword evidence="3" id="KW-0645">Protease</keyword>
<dbReference type="GO" id="GO:0004252">
    <property type="term" value="F:serine-type endopeptidase activity"/>
    <property type="evidence" value="ECO:0007669"/>
    <property type="project" value="InterPro"/>
</dbReference>
<dbReference type="InterPro" id="IPR008269">
    <property type="entry name" value="Lon_proteolytic"/>
</dbReference>
<dbReference type="GO" id="GO:0030163">
    <property type="term" value="P:protein catabolic process"/>
    <property type="evidence" value="ECO:0007669"/>
    <property type="project" value="InterPro"/>
</dbReference>
<accession>A0A0A3J304</accession>
<name>A0A0A3J304_9BACL</name>
<gene>
    <name evidence="3" type="ORF">CD30_16365</name>
</gene>
<dbReference type="RefSeq" id="WP_036178919.1">
    <property type="nucleotide sequence ID" value="NZ_AVCZ01000041.1"/>
</dbReference>